<feature type="region of interest" description="Disordered" evidence="1">
    <location>
        <begin position="1"/>
        <end position="76"/>
    </location>
</feature>
<protein>
    <submittedName>
        <fullName evidence="2">Uncharacterized protein</fullName>
    </submittedName>
</protein>
<dbReference type="InterPro" id="IPR022227">
    <property type="entry name" value="DUF3754"/>
</dbReference>
<feature type="compositionally biased region" description="Low complexity" evidence="1">
    <location>
        <begin position="35"/>
        <end position="53"/>
    </location>
</feature>
<dbReference type="EMBL" id="FN649727">
    <property type="protein sequence ID" value="CBJ25706.1"/>
    <property type="molecule type" value="Genomic_DNA"/>
</dbReference>
<feature type="compositionally biased region" description="Basic residues" evidence="1">
    <location>
        <begin position="17"/>
        <end position="31"/>
    </location>
</feature>
<dbReference type="AlphaFoldDB" id="D7G713"/>
<dbReference type="PANTHER" id="PTHR33645:SF2">
    <property type="entry name" value="FAMILY PROTEIN, PUTATIVE (DUF3754)-RELATED"/>
    <property type="match status" value="1"/>
</dbReference>
<feature type="compositionally biased region" description="Polar residues" evidence="1">
    <location>
        <begin position="388"/>
        <end position="397"/>
    </location>
</feature>
<dbReference type="Pfam" id="PF12576">
    <property type="entry name" value="DUF3754"/>
    <property type="match status" value="1"/>
</dbReference>
<organism evidence="2 3">
    <name type="scientific">Ectocarpus siliculosus</name>
    <name type="common">Brown alga</name>
    <name type="synonym">Conferva siliculosa</name>
    <dbReference type="NCBI Taxonomy" id="2880"/>
    <lineage>
        <taxon>Eukaryota</taxon>
        <taxon>Sar</taxon>
        <taxon>Stramenopiles</taxon>
        <taxon>Ochrophyta</taxon>
        <taxon>PX clade</taxon>
        <taxon>Phaeophyceae</taxon>
        <taxon>Ectocarpales</taxon>
        <taxon>Ectocarpaceae</taxon>
        <taxon>Ectocarpus</taxon>
    </lineage>
</organism>
<evidence type="ECO:0000313" key="2">
    <source>
        <dbReference type="EMBL" id="CBJ25706.1"/>
    </source>
</evidence>
<reference evidence="2 3" key="1">
    <citation type="journal article" date="2010" name="Nature">
        <title>The Ectocarpus genome and the independent evolution of multicellularity in brown algae.</title>
        <authorList>
            <person name="Cock J.M."/>
            <person name="Sterck L."/>
            <person name="Rouze P."/>
            <person name="Scornet D."/>
            <person name="Allen A.E."/>
            <person name="Amoutzias G."/>
            <person name="Anthouard V."/>
            <person name="Artiguenave F."/>
            <person name="Aury J.M."/>
            <person name="Badger J.H."/>
            <person name="Beszteri B."/>
            <person name="Billiau K."/>
            <person name="Bonnet E."/>
            <person name="Bothwell J.H."/>
            <person name="Bowler C."/>
            <person name="Boyen C."/>
            <person name="Brownlee C."/>
            <person name="Carrano C.J."/>
            <person name="Charrier B."/>
            <person name="Cho G.Y."/>
            <person name="Coelho S.M."/>
            <person name="Collen J."/>
            <person name="Corre E."/>
            <person name="Da Silva C."/>
            <person name="Delage L."/>
            <person name="Delaroque N."/>
            <person name="Dittami S.M."/>
            <person name="Doulbeau S."/>
            <person name="Elias M."/>
            <person name="Farnham G."/>
            <person name="Gachon C.M."/>
            <person name="Gschloessl B."/>
            <person name="Heesch S."/>
            <person name="Jabbari K."/>
            <person name="Jubin C."/>
            <person name="Kawai H."/>
            <person name="Kimura K."/>
            <person name="Kloareg B."/>
            <person name="Kupper F.C."/>
            <person name="Lang D."/>
            <person name="Le Bail A."/>
            <person name="Leblanc C."/>
            <person name="Lerouge P."/>
            <person name="Lohr M."/>
            <person name="Lopez P.J."/>
            <person name="Martens C."/>
            <person name="Maumus F."/>
            <person name="Michel G."/>
            <person name="Miranda-Saavedra D."/>
            <person name="Morales J."/>
            <person name="Moreau H."/>
            <person name="Motomura T."/>
            <person name="Nagasato C."/>
            <person name="Napoli C.A."/>
            <person name="Nelson D.R."/>
            <person name="Nyvall-Collen P."/>
            <person name="Peters A.F."/>
            <person name="Pommier C."/>
            <person name="Potin P."/>
            <person name="Poulain J."/>
            <person name="Quesneville H."/>
            <person name="Read B."/>
            <person name="Rensing S.A."/>
            <person name="Ritter A."/>
            <person name="Rousvoal S."/>
            <person name="Samanta M."/>
            <person name="Samson G."/>
            <person name="Schroeder D.C."/>
            <person name="Segurens B."/>
            <person name="Strittmatter M."/>
            <person name="Tonon T."/>
            <person name="Tregear J.W."/>
            <person name="Valentin K."/>
            <person name="von Dassow P."/>
            <person name="Yamagishi T."/>
            <person name="Van de Peer Y."/>
            <person name="Wincker P."/>
        </authorList>
    </citation>
    <scope>NUCLEOTIDE SEQUENCE [LARGE SCALE GENOMIC DNA]</scope>
    <source>
        <strain evidence="3">Ec32 / CCAP1310/4</strain>
    </source>
</reference>
<feature type="region of interest" description="Disordered" evidence="1">
    <location>
        <begin position="388"/>
        <end position="428"/>
    </location>
</feature>
<evidence type="ECO:0000313" key="3">
    <source>
        <dbReference type="Proteomes" id="UP000002630"/>
    </source>
</evidence>
<feature type="compositionally biased region" description="Basic residues" evidence="1">
    <location>
        <begin position="54"/>
        <end position="68"/>
    </location>
</feature>
<feature type="compositionally biased region" description="Low complexity" evidence="1">
    <location>
        <begin position="398"/>
        <end position="415"/>
    </location>
</feature>
<dbReference type="InParanoid" id="D7G713"/>
<proteinExistence type="predicted"/>
<sequence length="812" mass="86830">MATTKGGPKNAGDSGRSKRGRWRESLRRKKKIEADAIGDAGEAPPAPAAVVVAGKRRGKRSGGGKKRNGRGDDSRHIVDRADETAAVPLLELVDELVRNAMFSPIGARDVMMSQALAAEFPTAAGVRPVFGSLANVYELLRRRCRDVEWDGAANDSRGEDAAAAAKRIRDSERAMLPFEGRLLVFWRGNGVEETRGRLLLKKLDYLQSNAVGWLSQSVTDSLKAGQQQVVGAVDTVARDLARRKDSVVRSLAEGAIAFGLERDSLTQFLPVSNVTEMALTKEQEALDEALEALRRNSRRGPVNLQRYGMREVNVKLEEFSEGGAWPPGDDSWFWEPEVPAAADTTAAAGRESTKDGVLDEGAGIDDSPIPGEVPSTVLPRVTLASVLSPSRLSPSGKSTVAAATTSNNSRNSSNSLGQIGPESAPRSIESSKSALSRLLSKCTVKEPTYDEVVVVYFKRTRRPIFKTPATLATLLRAGTKIGNKVRGVEKVDAAQDDADEVKAAGLGLQLRVYRGVPLVNLNSIAPDKKVEVRPQTALRLDLNTVVGLGLVLANLRFDSPVLVAAATVSVVLLVIRTIVGYLNARIRVESFVSRDILDKTMGSNVPVLRHLAEEAAQQKSRHVAMVYASLLQCAIDTAPEPAASSATKECEWGELAAVSIAAVSRHCDTMMKACVALPWEAKLDVPYWLKELENLKILVRLDEPGREGGGDSNTGKDGSCSLPLALEDLSTTAASAVAAPTAPPQAKPPGGSAVGSSAVVFYRLLDPEAAVEQLKSIWSELVEPPPERFSDAGSRGSGEPSTPWRRIGGASD</sequence>
<feature type="region of interest" description="Disordered" evidence="1">
    <location>
        <begin position="343"/>
        <end position="375"/>
    </location>
</feature>
<dbReference type="EMBL" id="FN649035">
    <property type="protein sequence ID" value="CBJ25706.1"/>
    <property type="molecule type" value="Genomic_DNA"/>
</dbReference>
<evidence type="ECO:0000256" key="1">
    <source>
        <dbReference type="SAM" id="MobiDB-lite"/>
    </source>
</evidence>
<name>D7G713_ECTSI</name>
<dbReference type="eggNOG" id="ENOG502QUZS">
    <property type="taxonomic scope" value="Eukaryota"/>
</dbReference>
<feature type="region of interest" description="Disordered" evidence="1">
    <location>
        <begin position="780"/>
        <end position="812"/>
    </location>
</feature>
<dbReference type="Proteomes" id="UP000002630">
    <property type="component" value="Linkage Group LG02"/>
</dbReference>
<dbReference type="OrthoDB" id="2020015at2759"/>
<keyword evidence="3" id="KW-1185">Reference proteome</keyword>
<dbReference type="PANTHER" id="PTHR33645">
    <property type="entry name" value="AMINOPEPTIDASE (DUF3754)"/>
    <property type="match status" value="1"/>
</dbReference>
<gene>
    <name evidence="2" type="ORF">Esi_0008_0144</name>
</gene>
<accession>D7G713</accession>